<feature type="domain" description="RING-type" evidence="4">
    <location>
        <begin position="523"/>
        <end position="558"/>
    </location>
</feature>
<organism evidence="5 6">
    <name type="scientific">Achlya hypogyna</name>
    <name type="common">Oomycete</name>
    <name type="synonym">Protoachlya hypogyna</name>
    <dbReference type="NCBI Taxonomy" id="1202772"/>
    <lineage>
        <taxon>Eukaryota</taxon>
        <taxon>Sar</taxon>
        <taxon>Stramenopiles</taxon>
        <taxon>Oomycota</taxon>
        <taxon>Saprolegniomycetes</taxon>
        <taxon>Saprolegniales</taxon>
        <taxon>Achlyaceae</taxon>
        <taxon>Achlya</taxon>
    </lineage>
</organism>
<evidence type="ECO:0000256" key="1">
    <source>
        <dbReference type="PROSITE-ProRule" id="PRU00175"/>
    </source>
</evidence>
<dbReference type="InterPro" id="IPR001841">
    <property type="entry name" value="Znf_RING"/>
</dbReference>
<dbReference type="OrthoDB" id="1711136at2759"/>
<accession>A0A1V9ZFS6</accession>
<dbReference type="Gene3D" id="3.30.40.10">
    <property type="entry name" value="Zinc/RING finger domain, C3HC4 (zinc finger)"/>
    <property type="match status" value="1"/>
</dbReference>
<dbReference type="Pfam" id="PF13920">
    <property type="entry name" value="zf-C3HC4_3"/>
    <property type="match status" value="1"/>
</dbReference>
<keyword evidence="1" id="KW-0862">Zinc</keyword>
<name>A0A1V9ZFS6_ACHHY</name>
<feature type="region of interest" description="Disordered" evidence="3">
    <location>
        <begin position="338"/>
        <end position="360"/>
    </location>
</feature>
<reference evidence="5 6" key="1">
    <citation type="journal article" date="2014" name="Genome Biol. Evol.">
        <title>The secreted proteins of Achlya hypogyna and Thraustotheca clavata identify the ancestral oomycete secretome and reveal gene acquisitions by horizontal gene transfer.</title>
        <authorList>
            <person name="Misner I."/>
            <person name="Blouin N."/>
            <person name="Leonard G."/>
            <person name="Richards T.A."/>
            <person name="Lane C.E."/>
        </authorList>
    </citation>
    <scope>NUCLEOTIDE SEQUENCE [LARGE SCALE GENOMIC DNA]</scope>
    <source>
        <strain evidence="5 6">ATCC 48635</strain>
    </source>
</reference>
<evidence type="ECO:0000256" key="3">
    <source>
        <dbReference type="SAM" id="MobiDB-lite"/>
    </source>
</evidence>
<dbReference type="InterPro" id="IPR013083">
    <property type="entry name" value="Znf_RING/FYVE/PHD"/>
</dbReference>
<feature type="coiled-coil region" evidence="2">
    <location>
        <begin position="409"/>
        <end position="472"/>
    </location>
</feature>
<keyword evidence="1" id="KW-0479">Metal-binding</keyword>
<evidence type="ECO:0000256" key="2">
    <source>
        <dbReference type="SAM" id="Coils"/>
    </source>
</evidence>
<feature type="compositionally biased region" description="Low complexity" evidence="3">
    <location>
        <begin position="338"/>
        <end position="350"/>
    </location>
</feature>
<gene>
    <name evidence="5" type="ORF">ACHHYP_13597</name>
</gene>
<dbReference type="PANTHER" id="PTHR15379">
    <property type="entry name" value="CELL GROWTH REGULATOR WITH RING FINGER DOMAIN PROTEIN 1"/>
    <property type="match status" value="1"/>
</dbReference>
<evidence type="ECO:0000313" key="5">
    <source>
        <dbReference type="EMBL" id="OQR96797.1"/>
    </source>
</evidence>
<keyword evidence="1" id="KW-0863">Zinc-finger</keyword>
<dbReference type="EMBL" id="JNBR01000130">
    <property type="protein sequence ID" value="OQR96797.1"/>
    <property type="molecule type" value="Genomic_DNA"/>
</dbReference>
<dbReference type="GO" id="GO:0030308">
    <property type="term" value="P:negative regulation of cell growth"/>
    <property type="evidence" value="ECO:0007669"/>
    <property type="project" value="TreeGrafter"/>
</dbReference>
<comment type="caution">
    <text evidence="5">The sequence shown here is derived from an EMBL/GenBank/DDBJ whole genome shotgun (WGS) entry which is preliminary data.</text>
</comment>
<dbReference type="InterPro" id="IPR042496">
    <property type="entry name" value="CGRF1"/>
</dbReference>
<keyword evidence="2" id="KW-0175">Coiled coil</keyword>
<sequence>MEAALKALVGKPPSSKELRRALEPDLFVPLASNTPGQSVAAFTQGCAPLTYMVVFQSPEKLQHALSVCSIGIPDVQERWLPLIRAYLDLPAISFLAIPAADRSPVPWTSTADDGKLVHLVSLGSPVEFSPTSIALVLESLLRLTGLATCGLFECLMSSSPSLMLCPICLRKLSLAVPHFNIVRRYEALAAFFHQHPVLWAGPFHQWCLDRLGFITNGAKGGGAAAPPQRESNSAAAEFDFGPGMESIDLDDVVLDFGSASDDDTTTILELLPDNAGISAFYNDSLLTDAHKQRHQERHRLCIPTPPICTPTQRARSYSLPSATTEAKMLRLPVALAAEPEAEPSPHGSPEQTSCDKRSQAASMQRRLQECLVRTMSLSQELSQKSRALERQVLVSMQLQGQVDNTKTLLDNQIQIVHKMERRLALANERARVANESAPPAGAKSSKTTCRGYATLKQRMNALRVELAKTTREVQLQRGDDAVLELQVNELEALEATLETGLRRVRDGLRQHYRQAIEARSDLCIVCFAEKVAIVLLPCRHRVLCGTCAVRVTSCPVDRVPIEDLFPTFGAS</sequence>
<dbReference type="Proteomes" id="UP000243579">
    <property type="component" value="Unassembled WGS sequence"/>
</dbReference>
<protein>
    <recommendedName>
        <fullName evidence="4">RING-type domain-containing protein</fullName>
    </recommendedName>
</protein>
<dbReference type="AlphaFoldDB" id="A0A1V9ZFS6"/>
<keyword evidence="6" id="KW-1185">Reference proteome</keyword>
<dbReference type="SUPFAM" id="SSF57850">
    <property type="entry name" value="RING/U-box"/>
    <property type="match status" value="1"/>
</dbReference>
<dbReference type="PROSITE" id="PS50089">
    <property type="entry name" value="ZF_RING_2"/>
    <property type="match status" value="1"/>
</dbReference>
<dbReference type="GO" id="GO:0008270">
    <property type="term" value="F:zinc ion binding"/>
    <property type="evidence" value="ECO:0007669"/>
    <property type="project" value="UniProtKB-KW"/>
</dbReference>
<evidence type="ECO:0000259" key="4">
    <source>
        <dbReference type="PROSITE" id="PS50089"/>
    </source>
</evidence>
<proteinExistence type="predicted"/>
<evidence type="ECO:0000313" key="6">
    <source>
        <dbReference type="Proteomes" id="UP000243579"/>
    </source>
</evidence>
<dbReference type="PANTHER" id="PTHR15379:SF2">
    <property type="entry name" value="CELL GROWTH REGULATOR WITH RING FINGER DOMAIN PROTEIN 1"/>
    <property type="match status" value="1"/>
</dbReference>